<dbReference type="CDD" id="cd04301">
    <property type="entry name" value="NAT_SF"/>
    <property type="match status" value="1"/>
</dbReference>
<dbReference type="GO" id="GO:0016747">
    <property type="term" value="F:acyltransferase activity, transferring groups other than amino-acyl groups"/>
    <property type="evidence" value="ECO:0007669"/>
    <property type="project" value="InterPro"/>
</dbReference>
<evidence type="ECO:0000259" key="1">
    <source>
        <dbReference type="PROSITE" id="PS51186"/>
    </source>
</evidence>
<evidence type="ECO:0000313" key="3">
    <source>
        <dbReference type="Proteomes" id="UP000199649"/>
    </source>
</evidence>
<dbReference type="InterPro" id="IPR000182">
    <property type="entry name" value="GNAT_dom"/>
</dbReference>
<name>A0A1H1L9B1_9MICO</name>
<dbReference type="RefSeq" id="WP_172801959.1">
    <property type="nucleotide sequence ID" value="NZ_LT629734.1"/>
</dbReference>
<feature type="domain" description="N-acetyltransferase" evidence="1">
    <location>
        <begin position="195"/>
        <end position="367"/>
    </location>
</feature>
<keyword evidence="2" id="KW-0808">Transferase</keyword>
<dbReference type="AlphaFoldDB" id="A0A1H1L9B1"/>
<dbReference type="EMBL" id="LT629734">
    <property type="protein sequence ID" value="SDR70872.1"/>
    <property type="molecule type" value="Genomic_DNA"/>
</dbReference>
<gene>
    <name evidence="2" type="ORF">SAMN04489719_0479</name>
</gene>
<evidence type="ECO:0000313" key="2">
    <source>
        <dbReference type="EMBL" id="SDR70872.1"/>
    </source>
</evidence>
<protein>
    <submittedName>
        <fullName evidence="2">Acetyltransferase (GNAT) family protein</fullName>
    </submittedName>
</protein>
<proteinExistence type="predicted"/>
<dbReference type="Gene3D" id="3.40.630.30">
    <property type="match status" value="1"/>
</dbReference>
<dbReference type="STRING" id="684552.SAMN04489719_0479"/>
<dbReference type="Proteomes" id="UP000199649">
    <property type="component" value="Chromosome I"/>
</dbReference>
<reference evidence="3" key="1">
    <citation type="submission" date="2016-10" db="EMBL/GenBank/DDBJ databases">
        <authorList>
            <person name="Varghese N."/>
            <person name="Submissions S."/>
        </authorList>
    </citation>
    <scope>NUCLEOTIDE SEQUENCE [LARGE SCALE GENOMIC DNA]</scope>
    <source>
        <strain evidence="3">DSM 22965</strain>
    </source>
</reference>
<dbReference type="InterPro" id="IPR016181">
    <property type="entry name" value="Acyl_CoA_acyltransferase"/>
</dbReference>
<keyword evidence="3" id="KW-1185">Reference proteome</keyword>
<dbReference type="SUPFAM" id="SSF55729">
    <property type="entry name" value="Acyl-CoA N-acyltransferases (Nat)"/>
    <property type="match status" value="2"/>
</dbReference>
<dbReference type="Pfam" id="PF00583">
    <property type="entry name" value="Acetyltransf_1"/>
    <property type="match status" value="1"/>
</dbReference>
<accession>A0A1H1L9B1</accession>
<dbReference type="PROSITE" id="PS51186">
    <property type="entry name" value="GNAT"/>
    <property type="match status" value="2"/>
</dbReference>
<feature type="domain" description="N-acetyltransferase" evidence="1">
    <location>
        <begin position="25"/>
        <end position="196"/>
    </location>
</feature>
<organism evidence="2 3">
    <name type="scientific">Agrococcus carbonis</name>
    <dbReference type="NCBI Taxonomy" id="684552"/>
    <lineage>
        <taxon>Bacteria</taxon>
        <taxon>Bacillati</taxon>
        <taxon>Actinomycetota</taxon>
        <taxon>Actinomycetes</taxon>
        <taxon>Micrococcales</taxon>
        <taxon>Microbacteriaceae</taxon>
        <taxon>Agrococcus</taxon>
    </lineage>
</organism>
<sequence length="367" mass="39814">MDERAPIAERAQAPETLPEITAGDLRWRPATVDDAPQLTVLTNTMAEADGAPFRETEEETREELGAEWRDLEHDSLLGFEADGRLVASALVATFPGDTSTVRAFAFGGVHPDRRGEGIGREVLAWQLARARQILAASGKELPGRIGAYAEDDDPVSKHRLFLHAGLEPRRYYSDLKRPLTGDAPPIPEVELAPPLRLVPFSPEVDEATRLAHNDAFRDHWGSEPQTAEQWTNGRSEFAPEWSFVVVDDEPDVDALVAAPSTDAGTRAALEAGAPLVVAYALNSRYEADFPVRGYSFGYTGVLGTRRAYRGRKAALAALAASMRAFADAGMEAAVLDVDTENPSGAHGLYASLGYVKEHGSTMYSIEL</sequence>